<reference evidence="2" key="1">
    <citation type="journal article" date="2019" name="Int. J. Syst. Evol. Microbiol.">
        <title>The Global Catalogue of Microorganisms (GCM) 10K type strain sequencing project: providing services to taxonomists for standard genome sequencing and annotation.</title>
        <authorList>
            <consortium name="The Broad Institute Genomics Platform"/>
            <consortium name="The Broad Institute Genome Sequencing Center for Infectious Disease"/>
            <person name="Wu L."/>
            <person name="Ma J."/>
        </authorList>
    </citation>
    <scope>NUCLEOTIDE SEQUENCE [LARGE SCALE GENOMIC DNA]</scope>
    <source>
        <strain evidence="2">CGMCC 1.3240</strain>
    </source>
</reference>
<dbReference type="Proteomes" id="UP001596047">
    <property type="component" value="Unassembled WGS sequence"/>
</dbReference>
<sequence>MMGTNLLVQESKLKDRVGFSSGYCDVQSASFVDSPVEFEYKATKNPKFRDRCGCDDFGTCNSEWHGKSYISIAYGGKYDMVIHLNHYGLEYYGTESDAWEKFIHAPNTYHLWTSPKGNGGAGFFYSGNNDTPGEHTGALGVEIFEKESDQQLWWGLWYFSEGFGNDWGQEWLRCGHDYDFWFKDK</sequence>
<dbReference type="RefSeq" id="WP_379187515.1">
    <property type="nucleotide sequence ID" value="NZ_JBHSOW010000028.1"/>
</dbReference>
<name>A0ABW0VT54_9BACL</name>
<dbReference type="EMBL" id="JBHSOW010000028">
    <property type="protein sequence ID" value="MFC5649026.1"/>
    <property type="molecule type" value="Genomic_DNA"/>
</dbReference>
<protein>
    <submittedName>
        <fullName evidence="1">Uncharacterized protein</fullName>
    </submittedName>
</protein>
<proteinExistence type="predicted"/>
<organism evidence="1 2">
    <name type="scientific">Paenibacillus solisilvae</name>
    <dbReference type="NCBI Taxonomy" id="2486751"/>
    <lineage>
        <taxon>Bacteria</taxon>
        <taxon>Bacillati</taxon>
        <taxon>Bacillota</taxon>
        <taxon>Bacilli</taxon>
        <taxon>Bacillales</taxon>
        <taxon>Paenibacillaceae</taxon>
        <taxon>Paenibacillus</taxon>
    </lineage>
</organism>
<keyword evidence="2" id="KW-1185">Reference proteome</keyword>
<evidence type="ECO:0000313" key="1">
    <source>
        <dbReference type="EMBL" id="MFC5649026.1"/>
    </source>
</evidence>
<gene>
    <name evidence="1" type="ORF">ACFPYJ_07760</name>
</gene>
<accession>A0ABW0VT54</accession>
<comment type="caution">
    <text evidence="1">The sequence shown here is derived from an EMBL/GenBank/DDBJ whole genome shotgun (WGS) entry which is preliminary data.</text>
</comment>
<evidence type="ECO:0000313" key="2">
    <source>
        <dbReference type="Proteomes" id="UP001596047"/>
    </source>
</evidence>